<evidence type="ECO:0000313" key="3">
    <source>
        <dbReference type="Proteomes" id="UP000199546"/>
    </source>
</evidence>
<evidence type="ECO:0000313" key="2">
    <source>
        <dbReference type="EMBL" id="SFT80706.1"/>
    </source>
</evidence>
<keyword evidence="3" id="KW-1185">Reference proteome</keyword>
<accession>A0A1I7B0J6</accession>
<dbReference type="RefSeq" id="WP_093580686.1">
    <property type="nucleotide sequence ID" value="NZ_FPBA01000011.1"/>
</dbReference>
<dbReference type="EMBL" id="FPBA01000011">
    <property type="protein sequence ID" value="SFT80706.1"/>
    <property type="molecule type" value="Genomic_DNA"/>
</dbReference>
<name>A0A1I7B0J6_9ACTN</name>
<dbReference type="Proteomes" id="UP000199546">
    <property type="component" value="Unassembled WGS sequence"/>
</dbReference>
<dbReference type="STRING" id="1296565.SAMN05660657_03211"/>
<gene>
    <name evidence="2" type="ORF">SAMN05660657_03211</name>
</gene>
<dbReference type="NCBIfam" id="TIGR04222">
    <property type="entry name" value="near_uncomplex"/>
    <property type="match status" value="1"/>
</dbReference>
<dbReference type="AlphaFoldDB" id="A0A1I7B0J6"/>
<protein>
    <submittedName>
        <fullName evidence="2">TIGR04222 domain-containing protein</fullName>
    </submittedName>
</protein>
<evidence type="ECO:0000256" key="1">
    <source>
        <dbReference type="SAM" id="MobiDB-lite"/>
    </source>
</evidence>
<organism evidence="2 3">
    <name type="scientific">Geodermatophilus amargosae</name>
    <dbReference type="NCBI Taxonomy" id="1296565"/>
    <lineage>
        <taxon>Bacteria</taxon>
        <taxon>Bacillati</taxon>
        <taxon>Actinomycetota</taxon>
        <taxon>Actinomycetes</taxon>
        <taxon>Geodermatophilales</taxon>
        <taxon>Geodermatophilaceae</taxon>
        <taxon>Geodermatophilus</taxon>
    </lineage>
</organism>
<feature type="region of interest" description="Disordered" evidence="1">
    <location>
        <begin position="206"/>
        <end position="231"/>
    </location>
</feature>
<dbReference type="InterPro" id="IPR026467">
    <property type="entry name" value="Ser/Gly_Cys_C_dom"/>
</dbReference>
<sequence length="258" mass="27331">MHLRQHTGVVRWARVTVSVALQLLSILDAKDADMTGTHVPLLGSDLYEIAYLAGGPRRAVEAAVVALIEDGRLQVTRSIAELHVVDPRSRHPVEAAVLDAADPPARRSIDAIVRRLRPDDRLIALADGLQQAGLVSRRGGVEATAELAWRAVRLTRAGRRALRRLRTDPPVVGRSEALAVALGGRRAWADDGLLRTVVFAPTRPHLPTDSGTSVREVRRSRSGAYAHDGTTGGWAGTGWGGGFGGDCGGDGGNGGGCF</sequence>
<reference evidence="3" key="1">
    <citation type="submission" date="2016-10" db="EMBL/GenBank/DDBJ databases">
        <authorList>
            <person name="Varghese N."/>
            <person name="Submissions S."/>
        </authorList>
    </citation>
    <scope>NUCLEOTIDE SEQUENCE [LARGE SCALE GENOMIC DNA]</scope>
    <source>
        <strain evidence="3">DSM 46136</strain>
    </source>
</reference>
<proteinExistence type="predicted"/>